<name>A0A853C6S2_9ACTN</name>
<sequence length="160" mass="18288">MAGHIIYVHRTIAATPEQVWEVITDVAAFDRIFRSVSDSRLISEGPFGVGTTWEEKRTLFGHHGSEELHVVECEAPLSLAVETRLKHDVVRTSYRLTRFGAENRTRLAMTTSVHMEERTPVEKLAWKFFGGFSFEHTHKMLEHDLEDVAEEVRRRVGVAA</sequence>
<protein>
    <submittedName>
        <fullName evidence="1">Uncharacterized protein YndB with AHSA1/START domain</fullName>
    </submittedName>
</protein>
<dbReference type="Proteomes" id="UP000530424">
    <property type="component" value="Unassembled WGS sequence"/>
</dbReference>
<reference evidence="1 2" key="1">
    <citation type="submission" date="2020-07" db="EMBL/GenBank/DDBJ databases">
        <title>Sequencing the genomes of 1000 actinobacteria strains.</title>
        <authorList>
            <person name="Klenk H.-P."/>
        </authorList>
    </citation>
    <scope>NUCLEOTIDE SEQUENCE [LARGE SCALE GENOMIC DNA]</scope>
    <source>
        <strain evidence="1 2">DSM 103833</strain>
    </source>
</reference>
<gene>
    <name evidence="1" type="ORF">HNR19_002601</name>
</gene>
<dbReference type="RefSeq" id="WP_179668331.1">
    <property type="nucleotide sequence ID" value="NZ_JACCFP010000001.1"/>
</dbReference>
<dbReference type="InterPro" id="IPR023393">
    <property type="entry name" value="START-like_dom_sf"/>
</dbReference>
<dbReference type="Pfam" id="PF10604">
    <property type="entry name" value="Polyketide_cyc2"/>
    <property type="match status" value="1"/>
</dbReference>
<evidence type="ECO:0000313" key="2">
    <source>
        <dbReference type="Proteomes" id="UP000530424"/>
    </source>
</evidence>
<keyword evidence="2" id="KW-1185">Reference proteome</keyword>
<organism evidence="1 2">
    <name type="scientific">Nocardioides thalensis</name>
    <dbReference type="NCBI Taxonomy" id="1914755"/>
    <lineage>
        <taxon>Bacteria</taxon>
        <taxon>Bacillati</taxon>
        <taxon>Actinomycetota</taxon>
        <taxon>Actinomycetes</taxon>
        <taxon>Propionibacteriales</taxon>
        <taxon>Nocardioidaceae</taxon>
        <taxon>Nocardioides</taxon>
    </lineage>
</organism>
<dbReference type="InterPro" id="IPR019587">
    <property type="entry name" value="Polyketide_cyclase/dehydratase"/>
</dbReference>
<dbReference type="Gene3D" id="3.30.530.20">
    <property type="match status" value="1"/>
</dbReference>
<proteinExistence type="predicted"/>
<comment type="caution">
    <text evidence="1">The sequence shown here is derived from an EMBL/GenBank/DDBJ whole genome shotgun (WGS) entry which is preliminary data.</text>
</comment>
<dbReference type="AlphaFoldDB" id="A0A853C6S2"/>
<evidence type="ECO:0000313" key="1">
    <source>
        <dbReference type="EMBL" id="NYJ01903.1"/>
    </source>
</evidence>
<dbReference type="EMBL" id="JACCFP010000001">
    <property type="protein sequence ID" value="NYJ01903.1"/>
    <property type="molecule type" value="Genomic_DNA"/>
</dbReference>
<accession>A0A853C6S2</accession>
<dbReference type="SUPFAM" id="SSF55961">
    <property type="entry name" value="Bet v1-like"/>
    <property type="match status" value="1"/>
</dbReference>